<dbReference type="Proteomes" id="UP000318704">
    <property type="component" value="Chromosome"/>
</dbReference>
<evidence type="ECO:0000259" key="2">
    <source>
        <dbReference type="Pfam" id="PF12849"/>
    </source>
</evidence>
<evidence type="ECO:0000256" key="1">
    <source>
        <dbReference type="ARBA" id="ARBA00022729"/>
    </source>
</evidence>
<dbReference type="PANTHER" id="PTHR30570:SF1">
    <property type="entry name" value="PHOSPHATE-BINDING PROTEIN PSTS"/>
    <property type="match status" value="1"/>
</dbReference>
<dbReference type="Pfam" id="PF12849">
    <property type="entry name" value="PBP_like_2"/>
    <property type="match status" value="1"/>
</dbReference>
<keyword evidence="1" id="KW-0732">Signal</keyword>
<accession>A0A517VNN8</accession>
<dbReference type="EMBL" id="CP037920">
    <property type="protein sequence ID" value="QDT94609.1"/>
    <property type="molecule type" value="Genomic_DNA"/>
</dbReference>
<dbReference type="AlphaFoldDB" id="A0A517VNN8"/>
<gene>
    <name evidence="3" type="primary">pstS1</name>
    <name evidence="3" type="ORF">V144x_00390</name>
</gene>
<dbReference type="KEGG" id="gaw:V144x_00390"/>
<name>A0A517VNN8_9PLAN</name>
<dbReference type="InterPro" id="IPR024370">
    <property type="entry name" value="PBP_domain"/>
</dbReference>
<sequence>MPQKNILIIFFVSLISTCAGYSCSSSGNAGSGPTSKSEQLVLTGSSTVAPLAVEIGKRFESLHPGIRIDVQTGGSSRGTADARRGLADIGMASRALKPEEEDLLGFTIAQDGVCVIIHGDNSVNELSDEQIAGIFSDKINNWKEVGGQDAPITVVNKSEGRATLEVFLKYFKLKNSEIKADVVIGDNEQGIKTISGNRNAIGYVSIGTAEFGSQNGVPIKLLPAGGVKATTDNLAKGTFPISRPLNFVTKTEPEGLIKEFIDFAQSDQVHDLVKEQYFVPTTK</sequence>
<feature type="domain" description="PBP" evidence="2">
    <location>
        <begin position="32"/>
        <end position="267"/>
    </location>
</feature>
<dbReference type="RefSeq" id="WP_144979598.1">
    <property type="nucleotide sequence ID" value="NZ_CP037920.1"/>
</dbReference>
<dbReference type="CDD" id="cd13653">
    <property type="entry name" value="PBP2_phosphate_like_1"/>
    <property type="match status" value="1"/>
</dbReference>
<proteinExistence type="predicted"/>
<dbReference type="PROSITE" id="PS51257">
    <property type="entry name" value="PROKAR_LIPOPROTEIN"/>
    <property type="match status" value="1"/>
</dbReference>
<evidence type="ECO:0000313" key="4">
    <source>
        <dbReference type="Proteomes" id="UP000318704"/>
    </source>
</evidence>
<evidence type="ECO:0000313" key="3">
    <source>
        <dbReference type="EMBL" id="QDT94609.1"/>
    </source>
</evidence>
<dbReference type="InterPro" id="IPR050811">
    <property type="entry name" value="Phosphate_ABC_transporter"/>
</dbReference>
<protein>
    <submittedName>
        <fullName evidence="3">Phosphate-binding protein PstS 1</fullName>
    </submittedName>
</protein>
<reference evidence="3 4" key="1">
    <citation type="submission" date="2019-03" db="EMBL/GenBank/DDBJ databases">
        <title>Deep-cultivation of Planctomycetes and their phenomic and genomic characterization uncovers novel biology.</title>
        <authorList>
            <person name="Wiegand S."/>
            <person name="Jogler M."/>
            <person name="Boedeker C."/>
            <person name="Pinto D."/>
            <person name="Vollmers J."/>
            <person name="Rivas-Marin E."/>
            <person name="Kohn T."/>
            <person name="Peeters S.H."/>
            <person name="Heuer A."/>
            <person name="Rast P."/>
            <person name="Oberbeckmann S."/>
            <person name="Bunk B."/>
            <person name="Jeske O."/>
            <person name="Meyerdierks A."/>
            <person name="Storesund J.E."/>
            <person name="Kallscheuer N."/>
            <person name="Luecker S."/>
            <person name="Lage O.M."/>
            <person name="Pohl T."/>
            <person name="Merkel B.J."/>
            <person name="Hornburger P."/>
            <person name="Mueller R.-W."/>
            <person name="Bruemmer F."/>
            <person name="Labrenz M."/>
            <person name="Spormann A.M."/>
            <person name="Op den Camp H."/>
            <person name="Overmann J."/>
            <person name="Amann R."/>
            <person name="Jetten M.S.M."/>
            <person name="Mascher T."/>
            <person name="Medema M.H."/>
            <person name="Devos D.P."/>
            <person name="Kaster A.-K."/>
            <person name="Ovreas L."/>
            <person name="Rohde M."/>
            <person name="Galperin M.Y."/>
            <person name="Jogler C."/>
        </authorList>
    </citation>
    <scope>NUCLEOTIDE SEQUENCE [LARGE SCALE GENOMIC DNA]</scope>
    <source>
        <strain evidence="3 4">V144</strain>
    </source>
</reference>
<dbReference type="Gene3D" id="3.40.190.10">
    <property type="entry name" value="Periplasmic binding protein-like II"/>
    <property type="match status" value="2"/>
</dbReference>
<dbReference type="SUPFAM" id="SSF53850">
    <property type="entry name" value="Periplasmic binding protein-like II"/>
    <property type="match status" value="1"/>
</dbReference>
<dbReference type="PANTHER" id="PTHR30570">
    <property type="entry name" value="PERIPLASMIC PHOSPHATE BINDING COMPONENT OF PHOSPHATE ABC TRANSPORTER"/>
    <property type="match status" value="1"/>
</dbReference>
<organism evidence="3 4">
    <name type="scientific">Gimesia aquarii</name>
    <dbReference type="NCBI Taxonomy" id="2527964"/>
    <lineage>
        <taxon>Bacteria</taxon>
        <taxon>Pseudomonadati</taxon>
        <taxon>Planctomycetota</taxon>
        <taxon>Planctomycetia</taxon>
        <taxon>Planctomycetales</taxon>
        <taxon>Planctomycetaceae</taxon>
        <taxon>Gimesia</taxon>
    </lineage>
</organism>